<keyword evidence="2" id="KW-1185">Reference proteome</keyword>
<dbReference type="EMBL" id="CM023488">
    <property type="protein sequence ID" value="KAH6924413.1"/>
    <property type="molecule type" value="Genomic_DNA"/>
</dbReference>
<dbReference type="Proteomes" id="UP000821845">
    <property type="component" value="Chromosome 8"/>
</dbReference>
<name>A0ACB7RPL1_HYAAI</name>
<reference evidence="1" key="1">
    <citation type="submission" date="2020-05" db="EMBL/GenBank/DDBJ databases">
        <title>Large-scale comparative analyses of tick genomes elucidate their genetic diversity and vector capacities.</title>
        <authorList>
            <person name="Jia N."/>
            <person name="Wang J."/>
            <person name="Shi W."/>
            <person name="Du L."/>
            <person name="Sun Y."/>
            <person name="Zhan W."/>
            <person name="Jiang J."/>
            <person name="Wang Q."/>
            <person name="Zhang B."/>
            <person name="Ji P."/>
            <person name="Sakyi L.B."/>
            <person name="Cui X."/>
            <person name="Yuan T."/>
            <person name="Jiang B."/>
            <person name="Yang W."/>
            <person name="Lam T.T.-Y."/>
            <person name="Chang Q."/>
            <person name="Ding S."/>
            <person name="Wang X."/>
            <person name="Zhu J."/>
            <person name="Ruan X."/>
            <person name="Zhao L."/>
            <person name="Wei J."/>
            <person name="Que T."/>
            <person name="Du C."/>
            <person name="Cheng J."/>
            <person name="Dai P."/>
            <person name="Han X."/>
            <person name="Huang E."/>
            <person name="Gao Y."/>
            <person name="Liu J."/>
            <person name="Shao H."/>
            <person name="Ye R."/>
            <person name="Li L."/>
            <person name="Wei W."/>
            <person name="Wang X."/>
            <person name="Wang C."/>
            <person name="Yang T."/>
            <person name="Huo Q."/>
            <person name="Li W."/>
            <person name="Guo W."/>
            <person name="Chen H."/>
            <person name="Zhou L."/>
            <person name="Ni X."/>
            <person name="Tian J."/>
            <person name="Zhou Y."/>
            <person name="Sheng Y."/>
            <person name="Liu T."/>
            <person name="Pan Y."/>
            <person name="Xia L."/>
            <person name="Li J."/>
            <person name="Zhao F."/>
            <person name="Cao W."/>
        </authorList>
    </citation>
    <scope>NUCLEOTIDE SEQUENCE</scope>
    <source>
        <strain evidence="1">Hyas-2018</strain>
    </source>
</reference>
<evidence type="ECO:0000313" key="2">
    <source>
        <dbReference type="Proteomes" id="UP000821845"/>
    </source>
</evidence>
<protein>
    <submittedName>
        <fullName evidence="1">Uncharacterized protein</fullName>
    </submittedName>
</protein>
<evidence type="ECO:0000313" key="1">
    <source>
        <dbReference type="EMBL" id="KAH6924413.1"/>
    </source>
</evidence>
<proteinExistence type="predicted"/>
<gene>
    <name evidence="1" type="ORF">HPB50_017079</name>
</gene>
<sequence length="89" mass="10234">MPEENPDDLTTLLFTDPDDHKCSVFSVLYFDKEISQRFPVCEMYLKDSQVQNGPSTGCLDFFEKKCPGKIYSPYKAQCKNKGMEDTVYS</sequence>
<comment type="caution">
    <text evidence="1">The sequence shown here is derived from an EMBL/GenBank/DDBJ whole genome shotgun (WGS) entry which is preliminary data.</text>
</comment>
<organism evidence="1 2">
    <name type="scientific">Hyalomma asiaticum</name>
    <name type="common">Tick</name>
    <dbReference type="NCBI Taxonomy" id="266040"/>
    <lineage>
        <taxon>Eukaryota</taxon>
        <taxon>Metazoa</taxon>
        <taxon>Ecdysozoa</taxon>
        <taxon>Arthropoda</taxon>
        <taxon>Chelicerata</taxon>
        <taxon>Arachnida</taxon>
        <taxon>Acari</taxon>
        <taxon>Parasitiformes</taxon>
        <taxon>Ixodida</taxon>
        <taxon>Ixodoidea</taxon>
        <taxon>Ixodidae</taxon>
        <taxon>Hyalomminae</taxon>
        <taxon>Hyalomma</taxon>
    </lineage>
</organism>
<accession>A0ACB7RPL1</accession>